<evidence type="ECO:0000313" key="2">
    <source>
        <dbReference type="Proteomes" id="UP000031829"/>
    </source>
</evidence>
<dbReference type="RefSeq" id="WP_034651361.1">
    <property type="nucleotide sequence ID" value="NZ_BCVB01000010.1"/>
</dbReference>
<dbReference type="AlphaFoldDB" id="A0A0B6AH39"/>
<sequence>MKKRNNVIPFPQRREAAAYVPASISLDKDIVEFLEIMNFEDRNDFLNEMIDSFFKYVKGEEDEVR</sequence>
<name>A0A0B6AH39_PRIM2</name>
<dbReference type="HOGENOM" id="CLU_2840688_0_0_9"/>
<proteinExistence type="predicted"/>
<dbReference type="EMBL" id="CP009920">
    <property type="protein sequence ID" value="AJI22841.1"/>
    <property type="molecule type" value="Genomic_DNA"/>
</dbReference>
<evidence type="ECO:0000313" key="1">
    <source>
        <dbReference type="EMBL" id="AJI22841.1"/>
    </source>
</evidence>
<organism evidence="1 2">
    <name type="scientific">Priestia megaterium (strain ATCC 14581 / DSM 32 / CCUG 1817 / JCM 2506 / NBRC 15308 / NCIMB 9376 / NCTC 10342 / NRRL B-14308 / VKM B-512 / Ford 19)</name>
    <name type="common">Bacillus megaterium</name>
    <dbReference type="NCBI Taxonomy" id="1348623"/>
    <lineage>
        <taxon>Bacteria</taxon>
        <taxon>Bacillati</taxon>
        <taxon>Bacillota</taxon>
        <taxon>Bacilli</taxon>
        <taxon>Bacillales</taxon>
        <taxon>Bacillaceae</taxon>
        <taxon>Priestia</taxon>
    </lineage>
</organism>
<reference evidence="1 2" key="1">
    <citation type="journal article" date="2015" name="Genome Announc.">
        <title>Complete genome sequences for 35 biothreat assay-relevant bacillus species.</title>
        <authorList>
            <person name="Johnson S.L."/>
            <person name="Daligault H.E."/>
            <person name="Davenport K.W."/>
            <person name="Jaissle J."/>
            <person name="Frey K.G."/>
            <person name="Ladner J.T."/>
            <person name="Broomall S.M."/>
            <person name="Bishop-Lilly K.A."/>
            <person name="Bruce D.C."/>
            <person name="Gibbons H.S."/>
            <person name="Coyne S.R."/>
            <person name="Lo C.C."/>
            <person name="Meincke L."/>
            <person name="Munk A.C."/>
            <person name="Koroleva G.I."/>
            <person name="Rosenzweig C.N."/>
            <person name="Palacios G.F."/>
            <person name="Redden C.L."/>
            <person name="Minogue T.D."/>
            <person name="Chain P.S."/>
        </authorList>
    </citation>
    <scope>NUCLEOTIDE SEQUENCE [LARGE SCALE GENOMIC DNA]</scope>
    <source>
        <strain evidence="2">ATCC 14581 / DSM 32 / JCM 2506 / NBRC 15308 / NCIMB 9376 / NCTC 10342 / NRRL B-14308 / VKM B-512</strain>
    </source>
</reference>
<dbReference type="GeneID" id="93643140"/>
<accession>A0A0B6AH39</accession>
<gene>
    <name evidence="1" type="ORF">BG04_5182</name>
</gene>
<dbReference type="Proteomes" id="UP000031829">
    <property type="component" value="Chromosome"/>
</dbReference>
<protein>
    <submittedName>
        <fullName evidence="1">Uncharacterized protein</fullName>
    </submittedName>
</protein>
<dbReference type="KEGG" id="bmeg:BG04_5182"/>